<gene>
    <name evidence="2" type="ORF">HaLaN_10427</name>
</gene>
<accession>A0A699YYS4</accession>
<evidence type="ECO:0000313" key="2">
    <source>
        <dbReference type="EMBL" id="GFH14385.1"/>
    </source>
</evidence>
<comment type="caution">
    <text evidence="2">The sequence shown here is derived from an EMBL/GenBank/DDBJ whole genome shotgun (WGS) entry which is preliminary data.</text>
</comment>
<keyword evidence="3" id="KW-1185">Reference proteome</keyword>
<protein>
    <submittedName>
        <fullName evidence="2">Uncharacterized protein</fullName>
    </submittedName>
</protein>
<dbReference type="AlphaFoldDB" id="A0A699YYS4"/>
<name>A0A699YYS4_HAELA</name>
<sequence>MLLSKGSGWAGEGWARREGPGVFGQVIRNQLCKEVLKGYSLRNSSPRRPSLGAAAGSRSAVGSKSAAHDEAADPELTEQPGHVVQAEEADPVAADQAVAPEHGARKAAKKTRKQAVHQAASELVAEQELPQRVWPPASPHSPHAAARTPHRQQPQSLGPVLPFHPSAGSAPRPSRQVSLPSPPMAKDRPRARLPKPSQHHSQAGW</sequence>
<feature type="compositionally biased region" description="Low complexity" evidence="1">
    <location>
        <begin position="83"/>
        <end position="100"/>
    </location>
</feature>
<feature type="compositionally biased region" description="Low complexity" evidence="1">
    <location>
        <begin position="40"/>
        <end position="65"/>
    </location>
</feature>
<proteinExistence type="predicted"/>
<dbReference type="EMBL" id="BLLF01000719">
    <property type="protein sequence ID" value="GFH14385.1"/>
    <property type="molecule type" value="Genomic_DNA"/>
</dbReference>
<organism evidence="2 3">
    <name type="scientific">Haematococcus lacustris</name>
    <name type="common">Green alga</name>
    <name type="synonym">Haematococcus pluvialis</name>
    <dbReference type="NCBI Taxonomy" id="44745"/>
    <lineage>
        <taxon>Eukaryota</taxon>
        <taxon>Viridiplantae</taxon>
        <taxon>Chlorophyta</taxon>
        <taxon>core chlorophytes</taxon>
        <taxon>Chlorophyceae</taxon>
        <taxon>CS clade</taxon>
        <taxon>Chlamydomonadales</taxon>
        <taxon>Haematococcaceae</taxon>
        <taxon>Haematococcus</taxon>
    </lineage>
</organism>
<evidence type="ECO:0000256" key="1">
    <source>
        <dbReference type="SAM" id="MobiDB-lite"/>
    </source>
</evidence>
<dbReference type="Proteomes" id="UP000485058">
    <property type="component" value="Unassembled WGS sequence"/>
</dbReference>
<feature type="compositionally biased region" description="Basic residues" evidence="1">
    <location>
        <begin position="105"/>
        <end position="115"/>
    </location>
</feature>
<evidence type="ECO:0000313" key="3">
    <source>
        <dbReference type="Proteomes" id="UP000485058"/>
    </source>
</evidence>
<reference evidence="2 3" key="1">
    <citation type="submission" date="2020-02" db="EMBL/GenBank/DDBJ databases">
        <title>Draft genome sequence of Haematococcus lacustris strain NIES-144.</title>
        <authorList>
            <person name="Morimoto D."/>
            <person name="Nakagawa S."/>
            <person name="Yoshida T."/>
            <person name="Sawayama S."/>
        </authorList>
    </citation>
    <scope>NUCLEOTIDE SEQUENCE [LARGE SCALE GENOMIC DNA]</scope>
    <source>
        <strain evidence="2 3">NIES-144</strain>
    </source>
</reference>
<feature type="region of interest" description="Disordered" evidence="1">
    <location>
        <begin position="39"/>
        <end position="205"/>
    </location>
</feature>